<protein>
    <submittedName>
        <fullName evidence="2">Uncharacterized protein</fullName>
    </submittedName>
</protein>
<dbReference type="VEuPathDB" id="VectorBase:AATE004587"/>
<dbReference type="PROSITE" id="PS51257">
    <property type="entry name" value="PROKAR_LIPOPROTEIN"/>
    <property type="match status" value="1"/>
</dbReference>
<organism evidence="2">
    <name type="scientific">Anopheles atroparvus</name>
    <name type="common">European mosquito</name>
    <dbReference type="NCBI Taxonomy" id="41427"/>
    <lineage>
        <taxon>Eukaryota</taxon>
        <taxon>Metazoa</taxon>
        <taxon>Ecdysozoa</taxon>
        <taxon>Arthropoda</taxon>
        <taxon>Hexapoda</taxon>
        <taxon>Insecta</taxon>
        <taxon>Pterygota</taxon>
        <taxon>Neoptera</taxon>
        <taxon>Endopterygota</taxon>
        <taxon>Diptera</taxon>
        <taxon>Nematocera</taxon>
        <taxon>Culicoidea</taxon>
        <taxon>Culicidae</taxon>
        <taxon>Anophelinae</taxon>
        <taxon>Anopheles</taxon>
    </lineage>
</organism>
<evidence type="ECO:0000313" key="2">
    <source>
        <dbReference type="EnsemblMetazoa" id="AATE004587-PA.1"/>
    </source>
</evidence>
<feature type="region of interest" description="Disordered" evidence="1">
    <location>
        <begin position="39"/>
        <end position="60"/>
    </location>
</feature>
<name>A0A182ISD7_ANOAO</name>
<feature type="compositionally biased region" description="Basic and acidic residues" evidence="1">
    <location>
        <begin position="39"/>
        <end position="51"/>
    </location>
</feature>
<proteinExistence type="predicted"/>
<accession>A0A182ISD7</accession>
<dbReference type="EnsemblMetazoa" id="AATE004587-RA">
    <property type="protein sequence ID" value="AATE004587-PA.1"/>
    <property type="gene ID" value="AATE004587"/>
</dbReference>
<evidence type="ECO:0000256" key="1">
    <source>
        <dbReference type="SAM" id="MobiDB-lite"/>
    </source>
</evidence>
<sequence length="113" mass="12911">MIPTADKTYRYHSFASVAFSASCRWFLARSGTGYCEQRASRKSELKLHPGEDRDEPPQSVKWKIPRWKDNALGIRAARFQSIIVDSFPWSLLELAAVRPTKQTKEPGRGNKND</sequence>
<dbReference type="AlphaFoldDB" id="A0A182ISD7"/>
<reference evidence="2" key="1">
    <citation type="submission" date="2022-08" db="UniProtKB">
        <authorList>
            <consortium name="EnsemblMetazoa"/>
        </authorList>
    </citation>
    <scope>IDENTIFICATION</scope>
    <source>
        <strain evidence="2">EBRO</strain>
    </source>
</reference>